<feature type="compositionally biased region" description="Basic and acidic residues" evidence="1">
    <location>
        <begin position="303"/>
        <end position="322"/>
    </location>
</feature>
<evidence type="ECO:0000313" key="4">
    <source>
        <dbReference type="EMBL" id="EYB93187.1"/>
    </source>
</evidence>
<name>A0A016SS48_9BILA</name>
<dbReference type="OrthoDB" id="5869498at2759"/>
<dbReference type="STRING" id="53326.A0A016SS48"/>
<feature type="compositionally biased region" description="Basic and acidic residues" evidence="1">
    <location>
        <begin position="440"/>
        <end position="462"/>
    </location>
</feature>
<feature type="signal peptide" evidence="3">
    <location>
        <begin position="1"/>
        <end position="18"/>
    </location>
</feature>
<comment type="caution">
    <text evidence="4">The sequence shown here is derived from an EMBL/GenBank/DDBJ whole genome shotgun (WGS) entry which is preliminary data.</text>
</comment>
<feature type="chain" id="PRO_5001489918" description="EB domain-containing protein" evidence="3">
    <location>
        <begin position="19"/>
        <end position="474"/>
    </location>
</feature>
<evidence type="ECO:0008006" key="6">
    <source>
        <dbReference type="Google" id="ProtNLM"/>
    </source>
</evidence>
<accession>A0A016SS48</accession>
<feature type="compositionally biased region" description="Low complexity" evidence="1">
    <location>
        <begin position="283"/>
        <end position="302"/>
    </location>
</feature>
<organism evidence="4 5">
    <name type="scientific">Ancylostoma ceylanicum</name>
    <dbReference type="NCBI Taxonomy" id="53326"/>
    <lineage>
        <taxon>Eukaryota</taxon>
        <taxon>Metazoa</taxon>
        <taxon>Ecdysozoa</taxon>
        <taxon>Nematoda</taxon>
        <taxon>Chromadorea</taxon>
        <taxon>Rhabditida</taxon>
        <taxon>Rhabditina</taxon>
        <taxon>Rhabditomorpha</taxon>
        <taxon>Strongyloidea</taxon>
        <taxon>Ancylostomatidae</taxon>
        <taxon>Ancylostomatinae</taxon>
        <taxon>Ancylostoma</taxon>
    </lineage>
</organism>
<sequence length="474" mass="52293">MKVLLLVLLWTQASGTYGEEAFTCDDTGEECPSKMCFYGIDHERSCYRAGCASEEQCAGRRHNECFISNGLHTCCCMERGCTASYKGRACVDDPKNGTDTGDATTSVTDVSVEESTTSKTTTSSTESHTLPEAKEVSATTLADELTTELETLGTTSGEEEKEETTTVAKRDTTYAAMSTTMDEIPTSTEAMFTSTTTERRTTVPSTSTRTTTTRKETTTSRTTQTTTAGQTTTLYTPRTTRYTTTQVPKDTTTTHVEELRLLPDVAHTQPAQPRTTERKQLITTSMRTTTHATTTPVRTAPPVRKEPVVEQIRELEPAKSERVQFVSPPVMSDEVQKPEEQDAESSEDEATTQANGEKEATSSLISVYEVTTSAVKNREVQQQWKAPVPWWGAVIMGFLVSVIVAWAVVFFLRNTSSRIHLQPGCLELQKCSFHQNPKQSDYRKKLREAEAASRKSADKEAAVVDPLLKPSDEN</sequence>
<keyword evidence="2" id="KW-0812">Transmembrane</keyword>
<protein>
    <recommendedName>
        <fullName evidence="6">EB domain-containing protein</fullName>
    </recommendedName>
</protein>
<feature type="compositionally biased region" description="Acidic residues" evidence="1">
    <location>
        <begin position="341"/>
        <end position="350"/>
    </location>
</feature>
<feature type="transmembrane region" description="Helical" evidence="2">
    <location>
        <begin position="390"/>
        <end position="412"/>
    </location>
</feature>
<keyword evidence="5" id="KW-1185">Reference proteome</keyword>
<feature type="region of interest" description="Disordered" evidence="1">
    <location>
        <begin position="437"/>
        <end position="474"/>
    </location>
</feature>
<feature type="region of interest" description="Disordered" evidence="1">
    <location>
        <begin position="267"/>
        <end position="361"/>
    </location>
</feature>
<feature type="compositionally biased region" description="Low complexity" evidence="1">
    <location>
        <begin position="192"/>
        <end position="211"/>
    </location>
</feature>
<keyword evidence="2" id="KW-0472">Membrane</keyword>
<reference evidence="5" key="1">
    <citation type="journal article" date="2015" name="Nat. Genet.">
        <title>The genome and transcriptome of the zoonotic hookworm Ancylostoma ceylanicum identify infection-specific gene families.</title>
        <authorList>
            <person name="Schwarz E.M."/>
            <person name="Hu Y."/>
            <person name="Antoshechkin I."/>
            <person name="Miller M.M."/>
            <person name="Sternberg P.W."/>
            <person name="Aroian R.V."/>
        </authorList>
    </citation>
    <scope>NUCLEOTIDE SEQUENCE</scope>
    <source>
        <strain evidence="5">HY135</strain>
    </source>
</reference>
<dbReference type="Proteomes" id="UP000024635">
    <property type="component" value="Unassembled WGS sequence"/>
</dbReference>
<proteinExistence type="predicted"/>
<evidence type="ECO:0000256" key="2">
    <source>
        <dbReference type="SAM" id="Phobius"/>
    </source>
</evidence>
<feature type="compositionally biased region" description="Low complexity" evidence="1">
    <location>
        <begin position="219"/>
        <end position="229"/>
    </location>
</feature>
<feature type="compositionally biased region" description="Polar residues" evidence="1">
    <location>
        <begin position="351"/>
        <end position="361"/>
    </location>
</feature>
<keyword evidence="2" id="KW-1133">Transmembrane helix</keyword>
<evidence type="ECO:0000256" key="3">
    <source>
        <dbReference type="SAM" id="SignalP"/>
    </source>
</evidence>
<evidence type="ECO:0000256" key="1">
    <source>
        <dbReference type="SAM" id="MobiDB-lite"/>
    </source>
</evidence>
<feature type="region of interest" description="Disordered" evidence="1">
    <location>
        <begin position="96"/>
        <end position="142"/>
    </location>
</feature>
<gene>
    <name evidence="4" type="primary">Acey_s0185.g1034</name>
    <name evidence="4" type="ORF">Y032_0185g1034</name>
</gene>
<dbReference type="AlphaFoldDB" id="A0A016SS48"/>
<dbReference type="EMBL" id="JARK01001521">
    <property type="protein sequence ID" value="EYB93187.1"/>
    <property type="molecule type" value="Genomic_DNA"/>
</dbReference>
<evidence type="ECO:0000313" key="5">
    <source>
        <dbReference type="Proteomes" id="UP000024635"/>
    </source>
</evidence>
<feature type="region of interest" description="Disordered" evidence="1">
    <location>
        <begin position="192"/>
        <end position="229"/>
    </location>
</feature>
<feature type="compositionally biased region" description="Low complexity" evidence="1">
    <location>
        <begin position="98"/>
        <end position="128"/>
    </location>
</feature>
<keyword evidence="3" id="KW-0732">Signal</keyword>